<name>A0A6J2TQU3_DROLE</name>
<dbReference type="Pfam" id="PF06585">
    <property type="entry name" value="JHBP"/>
    <property type="match status" value="1"/>
</dbReference>
<dbReference type="SMART" id="SM00700">
    <property type="entry name" value="JHBP"/>
    <property type="match status" value="1"/>
</dbReference>
<evidence type="ECO:0000313" key="3">
    <source>
        <dbReference type="RefSeq" id="XP_030377317.1"/>
    </source>
</evidence>
<dbReference type="Proteomes" id="UP000504634">
    <property type="component" value="Unplaced"/>
</dbReference>
<dbReference type="InterPro" id="IPR038606">
    <property type="entry name" value="To_sf"/>
</dbReference>
<protein>
    <submittedName>
        <fullName evidence="3">Uncharacterized protein LOC115626180</fullName>
    </submittedName>
</protein>
<feature type="chain" id="PRO_5026993901" evidence="1">
    <location>
        <begin position="17"/>
        <end position="256"/>
    </location>
</feature>
<feature type="signal peptide" evidence="1">
    <location>
        <begin position="1"/>
        <end position="16"/>
    </location>
</feature>
<proteinExistence type="predicted"/>
<dbReference type="OrthoDB" id="6370791at2759"/>
<sequence>MKIALALLALVAAANAAAVGEPIGELSLSSTVVEAIEGIQQQMPCGFPGMGIPPLAPLKIDHWNLDIDTPALKLKGSVDHFRLNGLNEFDIDEMKINAITSKVTYKFSFSNVNVDTKYDIELLMKKYGFTINMVGAGHAKFALKDMVIWGTMKYSFGLLSGKLRLKSMEVRTHLGEVDSEIEGMLGDGAVNEKMNAYLAEAVETAINENEDLIAETIESVALPVVNSALEDVNIMDAVGSGGEGGEKEACIPPELD</sequence>
<evidence type="ECO:0000256" key="1">
    <source>
        <dbReference type="SAM" id="SignalP"/>
    </source>
</evidence>
<accession>A0A6J2TQU3</accession>
<dbReference type="AlphaFoldDB" id="A0A6J2TQU3"/>
<keyword evidence="2" id="KW-1185">Reference proteome</keyword>
<dbReference type="GeneID" id="115626180"/>
<dbReference type="RefSeq" id="XP_030377317.1">
    <property type="nucleotide sequence ID" value="XM_030521457.1"/>
</dbReference>
<dbReference type="PANTHER" id="PTHR20993">
    <property type="entry name" value="GH07914P"/>
    <property type="match status" value="1"/>
</dbReference>
<dbReference type="InterPro" id="IPR010562">
    <property type="entry name" value="Haemolymph_juvenile_hormone-bd"/>
</dbReference>
<evidence type="ECO:0000313" key="2">
    <source>
        <dbReference type="Proteomes" id="UP000504634"/>
    </source>
</evidence>
<keyword evidence="1" id="KW-0732">Signal</keyword>
<reference evidence="3" key="1">
    <citation type="submission" date="2025-08" db="UniProtKB">
        <authorList>
            <consortium name="RefSeq"/>
        </authorList>
    </citation>
    <scope>IDENTIFICATION</scope>
    <source>
        <strain evidence="3">11010-0011.00</strain>
        <tissue evidence="3">Whole body</tissue>
    </source>
</reference>
<dbReference type="PANTHER" id="PTHR20993:SF0">
    <property type="entry name" value="GH07914P"/>
    <property type="match status" value="1"/>
</dbReference>
<dbReference type="Gene3D" id="3.15.10.30">
    <property type="entry name" value="Haemolymph juvenile hormone binding protein"/>
    <property type="match status" value="1"/>
</dbReference>
<gene>
    <name evidence="3" type="primary">LOC115626180</name>
</gene>
<organism evidence="2 3">
    <name type="scientific">Drosophila lebanonensis</name>
    <name type="common">Fruit fly</name>
    <name type="synonym">Scaptodrosophila lebanonensis</name>
    <dbReference type="NCBI Taxonomy" id="7225"/>
    <lineage>
        <taxon>Eukaryota</taxon>
        <taxon>Metazoa</taxon>
        <taxon>Ecdysozoa</taxon>
        <taxon>Arthropoda</taxon>
        <taxon>Hexapoda</taxon>
        <taxon>Insecta</taxon>
        <taxon>Pterygota</taxon>
        <taxon>Neoptera</taxon>
        <taxon>Endopterygota</taxon>
        <taxon>Diptera</taxon>
        <taxon>Brachycera</taxon>
        <taxon>Muscomorpha</taxon>
        <taxon>Ephydroidea</taxon>
        <taxon>Drosophilidae</taxon>
        <taxon>Scaptodrosophila</taxon>
    </lineage>
</organism>